<reference evidence="9" key="1">
    <citation type="submission" date="2017-12" db="EMBL/GenBank/DDBJ databases">
        <title>High-resolution comparative analysis of great ape genomes.</title>
        <authorList>
            <person name="Pollen A."/>
            <person name="Hastie A."/>
            <person name="Hormozdiari F."/>
            <person name="Dougherty M."/>
            <person name="Liu R."/>
            <person name="Chaisson M."/>
            <person name="Hoppe E."/>
            <person name="Hill C."/>
            <person name="Pang A."/>
            <person name="Hillier L."/>
            <person name="Baker C."/>
            <person name="Armstrong J."/>
            <person name="Shendure J."/>
            <person name="Paten B."/>
            <person name="Wilson R."/>
            <person name="Chao H."/>
            <person name="Schneider V."/>
            <person name="Ventura M."/>
            <person name="Kronenberg Z."/>
            <person name="Murali S."/>
            <person name="Gordon D."/>
            <person name="Cantsilieris S."/>
            <person name="Munson K."/>
            <person name="Nelson B."/>
            <person name="Raja A."/>
            <person name="Underwood J."/>
            <person name="Diekhans M."/>
            <person name="Fiddes I."/>
            <person name="Haussler D."/>
            <person name="Eichler E."/>
        </authorList>
    </citation>
    <scope>NUCLEOTIDE SEQUENCE [LARGE SCALE GENOMIC DNA]</scope>
    <source>
        <strain evidence="9">Susie</strain>
    </source>
</reference>
<dbReference type="GO" id="GO:0000981">
    <property type="term" value="F:DNA-binding transcription factor activity, RNA polymerase II-specific"/>
    <property type="evidence" value="ECO:0007669"/>
    <property type="project" value="InterPro"/>
</dbReference>
<feature type="compositionally biased region" description="Low complexity" evidence="7">
    <location>
        <begin position="138"/>
        <end position="156"/>
    </location>
</feature>
<dbReference type="PANTHER" id="PTHR45793:SF16">
    <property type="entry name" value="ARGININE-FIFTY HOMEOBOX"/>
    <property type="match status" value="1"/>
</dbReference>
<keyword evidence="3 5" id="KW-0371">Homeobox</keyword>
<dbReference type="Gene3D" id="1.10.10.60">
    <property type="entry name" value="Homeodomain-like"/>
    <property type="match status" value="1"/>
</dbReference>
<evidence type="ECO:0000256" key="5">
    <source>
        <dbReference type="PROSITE-ProRule" id="PRU00108"/>
    </source>
</evidence>
<feature type="DNA-binding region" description="Homeobox" evidence="5">
    <location>
        <begin position="78"/>
        <end position="137"/>
    </location>
</feature>
<evidence type="ECO:0000313" key="9">
    <source>
        <dbReference type="EMBL" id="PNJ63826.1"/>
    </source>
</evidence>
<accession>A0A2J8W293</accession>
<dbReference type="Pfam" id="PF00046">
    <property type="entry name" value="Homeodomain"/>
    <property type="match status" value="1"/>
</dbReference>
<comment type="subcellular location">
    <subcellularLocation>
        <location evidence="1 5 6">Nucleus</location>
    </subcellularLocation>
</comment>
<dbReference type="SUPFAM" id="SSF46689">
    <property type="entry name" value="Homeodomain-like"/>
    <property type="match status" value="1"/>
</dbReference>
<dbReference type="SMART" id="SM00389">
    <property type="entry name" value="HOX"/>
    <property type="match status" value="1"/>
</dbReference>
<protein>
    <submittedName>
        <fullName evidence="9">ARGFX isoform 1</fullName>
    </submittedName>
</protein>
<dbReference type="InterPro" id="IPR001356">
    <property type="entry name" value="HD"/>
</dbReference>
<evidence type="ECO:0000256" key="3">
    <source>
        <dbReference type="ARBA" id="ARBA00023155"/>
    </source>
</evidence>
<gene>
    <name evidence="9" type="ORF">CR201_G0013668</name>
</gene>
<dbReference type="InterPro" id="IPR017970">
    <property type="entry name" value="Homeobox_CS"/>
</dbReference>
<dbReference type="PROSITE" id="PS50071">
    <property type="entry name" value="HOMEOBOX_2"/>
    <property type="match status" value="1"/>
</dbReference>
<dbReference type="GO" id="GO:0005634">
    <property type="term" value="C:nucleus"/>
    <property type="evidence" value="ECO:0007669"/>
    <property type="project" value="UniProtKB-SubCell"/>
</dbReference>
<feature type="region of interest" description="Disordered" evidence="7">
    <location>
        <begin position="135"/>
        <end position="170"/>
    </location>
</feature>
<evidence type="ECO:0000259" key="8">
    <source>
        <dbReference type="PROSITE" id="PS50071"/>
    </source>
</evidence>
<dbReference type="InterPro" id="IPR009057">
    <property type="entry name" value="Homeodomain-like_sf"/>
</dbReference>
<proteinExistence type="predicted"/>
<dbReference type="EMBL" id="NDHI03003402">
    <property type="protein sequence ID" value="PNJ63826.1"/>
    <property type="molecule type" value="Genomic_DNA"/>
</dbReference>
<dbReference type="AlphaFoldDB" id="A0A2J8W293"/>
<evidence type="ECO:0000256" key="2">
    <source>
        <dbReference type="ARBA" id="ARBA00023125"/>
    </source>
</evidence>
<evidence type="ECO:0000256" key="7">
    <source>
        <dbReference type="SAM" id="MobiDB-lite"/>
    </source>
</evidence>
<sequence>MMNRMAPENPQPDPFIKRNYSNMKVIPPQDPASPSFTMLSQLECSGTVSAYCSLNLPSSTDPPTSASRIAGNRAIRRRHQERTSFTHQQYEELEALFSQTMFPDRNLQEKLALRLDLPESTVKVWFRNRRFKLKKQKQQQQQQQQQQRQSAKQRNQILPSKKNVPTSPRTFPSPYAFSPVISDFYSSLPPQPLDPSNWAWNSTFTESSTSDFQMQDTQWERLVASVPALYSDAYDIFQIIELYNLPDENEISSSSFHCLYQYLSPTKYQVGGQGSSLSTFAGPAVGLSPAQTWPSMTSQDFEAYSLTDSLEFQKTSNMVDLGFLS</sequence>
<dbReference type="STRING" id="9601.ENSPPYP00000015095"/>
<dbReference type="PROSITE" id="PS00027">
    <property type="entry name" value="HOMEOBOX_1"/>
    <property type="match status" value="1"/>
</dbReference>
<dbReference type="PANTHER" id="PTHR45793">
    <property type="entry name" value="HOMEOBOX PROTEIN"/>
    <property type="match status" value="1"/>
</dbReference>
<evidence type="ECO:0000256" key="6">
    <source>
        <dbReference type="RuleBase" id="RU000682"/>
    </source>
</evidence>
<dbReference type="CDD" id="cd00086">
    <property type="entry name" value="homeodomain"/>
    <property type="match status" value="1"/>
</dbReference>
<keyword evidence="4 5" id="KW-0539">Nucleus</keyword>
<comment type="caution">
    <text evidence="9">The sequence shown here is derived from an EMBL/GenBank/DDBJ whole genome shotgun (WGS) entry which is preliminary data.</text>
</comment>
<evidence type="ECO:0000256" key="4">
    <source>
        <dbReference type="ARBA" id="ARBA00023242"/>
    </source>
</evidence>
<feature type="non-terminal residue" evidence="9">
    <location>
        <position position="325"/>
    </location>
</feature>
<name>A0A2J8W293_PONAB</name>
<keyword evidence="2 5" id="KW-0238">DNA-binding</keyword>
<feature type="domain" description="Homeobox" evidence="8">
    <location>
        <begin position="76"/>
        <end position="136"/>
    </location>
</feature>
<dbReference type="GO" id="GO:0000978">
    <property type="term" value="F:RNA polymerase II cis-regulatory region sequence-specific DNA binding"/>
    <property type="evidence" value="ECO:0007669"/>
    <property type="project" value="TreeGrafter"/>
</dbReference>
<organism evidence="9">
    <name type="scientific">Pongo abelii</name>
    <name type="common">Sumatran orangutan</name>
    <name type="synonym">Pongo pygmaeus abelii</name>
    <dbReference type="NCBI Taxonomy" id="9601"/>
    <lineage>
        <taxon>Eukaryota</taxon>
        <taxon>Metazoa</taxon>
        <taxon>Chordata</taxon>
        <taxon>Craniata</taxon>
        <taxon>Vertebrata</taxon>
        <taxon>Euteleostomi</taxon>
        <taxon>Mammalia</taxon>
        <taxon>Eutheria</taxon>
        <taxon>Euarchontoglires</taxon>
        <taxon>Primates</taxon>
        <taxon>Haplorrhini</taxon>
        <taxon>Catarrhini</taxon>
        <taxon>Hominidae</taxon>
        <taxon>Pongo</taxon>
    </lineage>
</organism>
<evidence type="ECO:0000256" key="1">
    <source>
        <dbReference type="ARBA" id="ARBA00004123"/>
    </source>
</evidence>